<dbReference type="PROSITE" id="PS50923">
    <property type="entry name" value="SUSHI"/>
    <property type="match status" value="1"/>
</dbReference>
<dbReference type="Pfam" id="PF00084">
    <property type="entry name" value="Sushi"/>
    <property type="match status" value="1"/>
</dbReference>
<dbReference type="Gene3D" id="2.10.70.10">
    <property type="entry name" value="Complement Module, domain 1"/>
    <property type="match status" value="1"/>
</dbReference>
<organism evidence="4 5">
    <name type="scientific">Trichonephila clavata</name>
    <name type="common">Joro spider</name>
    <name type="synonym">Nephila clavata</name>
    <dbReference type="NCBI Taxonomy" id="2740835"/>
    <lineage>
        <taxon>Eukaryota</taxon>
        <taxon>Metazoa</taxon>
        <taxon>Ecdysozoa</taxon>
        <taxon>Arthropoda</taxon>
        <taxon>Chelicerata</taxon>
        <taxon>Arachnida</taxon>
        <taxon>Araneae</taxon>
        <taxon>Araneomorphae</taxon>
        <taxon>Entelegynae</taxon>
        <taxon>Araneoidea</taxon>
        <taxon>Nephilidae</taxon>
        <taxon>Trichonephila</taxon>
    </lineage>
</organism>
<dbReference type="CDD" id="cd00033">
    <property type="entry name" value="CCP"/>
    <property type="match status" value="1"/>
</dbReference>
<sequence length="165" mass="17965">MLNNSFVLFIDGDTVTREGCLPPELVVNGTNVSGTGGEDFTSVQEVQFLGILGPLEHKRMCKIKCLNGVWVGPLCAIDSESTKFQPMLRQCFLSPPGPNVVMSFEGKELNLENEVALPHGSIIELRCSEVGLFKFVGQPVIRCGNGQWNAPPPLCQPTSVQKNFS</sequence>
<comment type="caution">
    <text evidence="4">The sequence shown here is derived from an EMBL/GenBank/DDBJ whole genome shotgun (WGS) entry which is preliminary data.</text>
</comment>
<dbReference type="InterPro" id="IPR035976">
    <property type="entry name" value="Sushi/SCR/CCP_sf"/>
</dbReference>
<dbReference type="Proteomes" id="UP000887116">
    <property type="component" value="Unassembled WGS sequence"/>
</dbReference>
<keyword evidence="5" id="KW-1185">Reference proteome</keyword>
<name>A0A8X6FHB4_TRICU</name>
<comment type="caution">
    <text evidence="2">Lacks conserved residue(s) required for the propagation of feature annotation.</text>
</comment>
<evidence type="ECO:0000256" key="1">
    <source>
        <dbReference type="ARBA" id="ARBA00023157"/>
    </source>
</evidence>
<protein>
    <submittedName>
        <fullName evidence="4">Locomotion-related protein Hikaru genki</fullName>
    </submittedName>
</protein>
<dbReference type="InterPro" id="IPR000436">
    <property type="entry name" value="Sushi_SCR_CCP_dom"/>
</dbReference>
<proteinExistence type="predicted"/>
<feature type="non-terminal residue" evidence="4">
    <location>
        <position position="165"/>
    </location>
</feature>
<dbReference type="SUPFAM" id="SSF57535">
    <property type="entry name" value="Complement control module/SCR domain"/>
    <property type="match status" value="1"/>
</dbReference>
<evidence type="ECO:0000256" key="2">
    <source>
        <dbReference type="PROSITE-ProRule" id="PRU00302"/>
    </source>
</evidence>
<reference evidence="4" key="1">
    <citation type="submission" date="2020-07" db="EMBL/GenBank/DDBJ databases">
        <title>Multicomponent nature underlies the extraordinary mechanical properties of spider dragline silk.</title>
        <authorList>
            <person name="Kono N."/>
            <person name="Nakamura H."/>
            <person name="Mori M."/>
            <person name="Yoshida Y."/>
            <person name="Ohtoshi R."/>
            <person name="Malay A.D."/>
            <person name="Moran D.A.P."/>
            <person name="Tomita M."/>
            <person name="Numata K."/>
            <person name="Arakawa K."/>
        </authorList>
    </citation>
    <scope>NUCLEOTIDE SEQUENCE</scope>
</reference>
<evidence type="ECO:0000313" key="5">
    <source>
        <dbReference type="Proteomes" id="UP000887116"/>
    </source>
</evidence>
<dbReference type="AlphaFoldDB" id="A0A8X6FHB4"/>
<accession>A0A8X6FHB4</accession>
<evidence type="ECO:0000259" key="3">
    <source>
        <dbReference type="PROSITE" id="PS50923"/>
    </source>
</evidence>
<feature type="domain" description="Sushi" evidence="3">
    <location>
        <begin position="89"/>
        <end position="157"/>
    </location>
</feature>
<gene>
    <name evidence="4" type="primary">hig</name>
    <name evidence="4" type="ORF">TNCT_626131</name>
</gene>
<dbReference type="EMBL" id="BMAO01032223">
    <property type="protein sequence ID" value="GFQ80620.1"/>
    <property type="molecule type" value="Genomic_DNA"/>
</dbReference>
<keyword evidence="1" id="KW-1015">Disulfide bond</keyword>
<evidence type="ECO:0000313" key="4">
    <source>
        <dbReference type="EMBL" id="GFQ80620.1"/>
    </source>
</evidence>
<dbReference type="OrthoDB" id="6127264at2759"/>
<keyword evidence="2" id="KW-0768">Sushi</keyword>